<evidence type="ECO:0000256" key="1">
    <source>
        <dbReference type="ARBA" id="ARBA00004651"/>
    </source>
</evidence>
<feature type="transmembrane region" description="Helical" evidence="8">
    <location>
        <begin position="255"/>
        <end position="277"/>
    </location>
</feature>
<feature type="transmembrane region" description="Helical" evidence="8">
    <location>
        <begin position="292"/>
        <end position="312"/>
    </location>
</feature>
<proteinExistence type="inferred from homology"/>
<name>A0A662DIB8_UNCAE</name>
<accession>A0A662DIB8</accession>
<keyword evidence="4" id="KW-1003">Cell membrane</keyword>
<evidence type="ECO:0000256" key="7">
    <source>
        <dbReference type="ARBA" id="ARBA00023136"/>
    </source>
</evidence>
<feature type="transmembrane region" description="Helical" evidence="8">
    <location>
        <begin position="161"/>
        <end position="184"/>
    </location>
</feature>
<evidence type="ECO:0000256" key="5">
    <source>
        <dbReference type="ARBA" id="ARBA00022692"/>
    </source>
</evidence>
<dbReference type="InterPro" id="IPR037294">
    <property type="entry name" value="ABC_BtuC-like"/>
</dbReference>
<dbReference type="InterPro" id="IPR000522">
    <property type="entry name" value="ABC_transptr_permease_BtuC"/>
</dbReference>
<dbReference type="PANTHER" id="PTHR30472">
    <property type="entry name" value="FERRIC ENTEROBACTIN TRANSPORT SYSTEM PERMEASE PROTEIN"/>
    <property type="match status" value="1"/>
</dbReference>
<dbReference type="Pfam" id="PF01032">
    <property type="entry name" value="FecCD"/>
    <property type="match status" value="1"/>
</dbReference>
<reference evidence="9 10" key="1">
    <citation type="submission" date="2018-06" db="EMBL/GenBank/DDBJ databases">
        <title>Extensive metabolic versatility and redundancy in microbially diverse, dynamic hydrothermal sediments.</title>
        <authorList>
            <person name="Dombrowski N."/>
            <person name="Teske A."/>
            <person name="Baker B.J."/>
        </authorList>
    </citation>
    <scope>NUCLEOTIDE SEQUENCE [LARGE SCALE GENOMIC DNA]</scope>
    <source>
        <strain evidence="9">B19_G9</strain>
    </source>
</reference>
<sequence length="346" mass="37267">MTDSYIGYATKRVFFGIILLFALFLISIYALSVGSYSLSFGEVIRALVGKGSKATLIIWNIRLPRIVAAIVVGAGLAISGAVMQCLLRHPLASPYTMGISHGAMFGASLAIMLLGAGGAESTGRIFINNPYAVVIFAFSGSLLGMVVILILAGLRSLSPRAMILAGVAMGSLFMAATTLIQYFAEEEELAAMIYWSFGELGRPVWKEIWIITAAFIPSFIYFFIERWNYNAIENGDETAKSLGVRVQRVRLIGTLLASLVTAVGVSFVGIIGFVGLIPPHIVRLLIGGDHRFLIPISALLGALLLLVSDTLARTIISPVLLPVGVLTSFMGAPMFIYLLVKMERRI</sequence>
<dbReference type="AlphaFoldDB" id="A0A662DIB8"/>
<feature type="transmembrane region" description="Helical" evidence="8">
    <location>
        <begin position="204"/>
        <end position="224"/>
    </location>
</feature>
<evidence type="ECO:0000313" key="9">
    <source>
        <dbReference type="EMBL" id="RLE14628.1"/>
    </source>
</evidence>
<comment type="caution">
    <text evidence="9">The sequence shown here is derived from an EMBL/GenBank/DDBJ whole genome shotgun (WGS) entry which is preliminary data.</text>
</comment>
<feature type="transmembrane region" description="Helical" evidence="8">
    <location>
        <begin position="66"/>
        <end position="87"/>
    </location>
</feature>
<dbReference type="CDD" id="cd06550">
    <property type="entry name" value="TM_ABC_iron-siderophores_like"/>
    <property type="match status" value="1"/>
</dbReference>
<keyword evidence="3" id="KW-0813">Transport</keyword>
<dbReference type="GO" id="GO:0033214">
    <property type="term" value="P:siderophore-iron import into cell"/>
    <property type="evidence" value="ECO:0007669"/>
    <property type="project" value="TreeGrafter"/>
</dbReference>
<gene>
    <name evidence="9" type="ORF">DRI96_01160</name>
</gene>
<evidence type="ECO:0000256" key="8">
    <source>
        <dbReference type="SAM" id="Phobius"/>
    </source>
</evidence>
<comment type="similarity">
    <text evidence="2">Belongs to the binding-protein-dependent transport system permease family. FecCD subfamily.</text>
</comment>
<keyword evidence="6 8" id="KW-1133">Transmembrane helix</keyword>
<feature type="transmembrane region" description="Helical" evidence="8">
    <location>
        <begin position="12"/>
        <end position="31"/>
    </location>
</feature>
<dbReference type="GO" id="GO:0005886">
    <property type="term" value="C:plasma membrane"/>
    <property type="evidence" value="ECO:0007669"/>
    <property type="project" value="UniProtKB-SubCell"/>
</dbReference>
<dbReference type="Gene3D" id="1.10.3470.10">
    <property type="entry name" value="ABC transporter involved in vitamin B12 uptake, BtuC"/>
    <property type="match status" value="1"/>
</dbReference>
<feature type="transmembrane region" description="Helical" evidence="8">
    <location>
        <begin position="319"/>
        <end position="340"/>
    </location>
</feature>
<evidence type="ECO:0000256" key="3">
    <source>
        <dbReference type="ARBA" id="ARBA00022448"/>
    </source>
</evidence>
<dbReference type="SUPFAM" id="SSF81345">
    <property type="entry name" value="ABC transporter involved in vitamin B12 uptake, BtuC"/>
    <property type="match status" value="1"/>
</dbReference>
<feature type="transmembrane region" description="Helical" evidence="8">
    <location>
        <begin position="99"/>
        <end position="119"/>
    </location>
</feature>
<organism evidence="9 10">
    <name type="scientific">Aerophobetes bacterium</name>
    <dbReference type="NCBI Taxonomy" id="2030807"/>
    <lineage>
        <taxon>Bacteria</taxon>
        <taxon>Candidatus Aerophobota</taxon>
    </lineage>
</organism>
<dbReference type="PANTHER" id="PTHR30472:SF25">
    <property type="entry name" value="ABC TRANSPORTER PERMEASE PROTEIN MJ0876-RELATED"/>
    <property type="match status" value="1"/>
</dbReference>
<dbReference type="FunFam" id="1.10.3470.10:FF:000001">
    <property type="entry name" value="Vitamin B12 ABC transporter permease BtuC"/>
    <property type="match status" value="1"/>
</dbReference>
<dbReference type="Proteomes" id="UP000267654">
    <property type="component" value="Unassembled WGS sequence"/>
</dbReference>
<evidence type="ECO:0000256" key="6">
    <source>
        <dbReference type="ARBA" id="ARBA00022989"/>
    </source>
</evidence>
<feature type="transmembrane region" description="Helical" evidence="8">
    <location>
        <begin position="131"/>
        <end position="154"/>
    </location>
</feature>
<dbReference type="EMBL" id="QMQB01000029">
    <property type="protein sequence ID" value="RLE14628.1"/>
    <property type="molecule type" value="Genomic_DNA"/>
</dbReference>
<protein>
    <submittedName>
        <fullName evidence="9">Iron ABC transporter permease</fullName>
    </submittedName>
</protein>
<evidence type="ECO:0000256" key="4">
    <source>
        <dbReference type="ARBA" id="ARBA00022475"/>
    </source>
</evidence>
<evidence type="ECO:0000256" key="2">
    <source>
        <dbReference type="ARBA" id="ARBA00007935"/>
    </source>
</evidence>
<dbReference type="GO" id="GO:0022857">
    <property type="term" value="F:transmembrane transporter activity"/>
    <property type="evidence" value="ECO:0007669"/>
    <property type="project" value="InterPro"/>
</dbReference>
<comment type="subcellular location">
    <subcellularLocation>
        <location evidence="1">Cell membrane</location>
        <topology evidence="1">Multi-pass membrane protein</topology>
    </subcellularLocation>
</comment>
<keyword evidence="7 8" id="KW-0472">Membrane</keyword>
<keyword evidence="5 8" id="KW-0812">Transmembrane</keyword>
<evidence type="ECO:0000313" key="10">
    <source>
        <dbReference type="Proteomes" id="UP000267654"/>
    </source>
</evidence>